<keyword evidence="1" id="KW-0949">S-adenosyl-L-methionine</keyword>
<dbReference type="PIRSF" id="PIRSF006779">
    <property type="entry name" value="UCP006779"/>
    <property type="match status" value="1"/>
</dbReference>
<keyword evidence="7" id="KW-1185">Reference proteome</keyword>
<dbReference type="Gene3D" id="3.40.50.10790">
    <property type="entry name" value="S-adenosyl-l-methionine hydroxide adenosyltransferase, N-terminal"/>
    <property type="match status" value="1"/>
</dbReference>
<comment type="similarity">
    <text evidence="2">Belongs to the SAM hydrolase / SAM-dependent halogenase family.</text>
</comment>
<evidence type="ECO:0000256" key="1">
    <source>
        <dbReference type="ARBA" id="ARBA00022691"/>
    </source>
</evidence>
<accession>A0A6L9S9B9</accession>
<dbReference type="Proteomes" id="UP000475214">
    <property type="component" value="Unassembled WGS sequence"/>
</dbReference>
<evidence type="ECO:0000256" key="3">
    <source>
        <dbReference type="SAM" id="MobiDB-lite"/>
    </source>
</evidence>
<reference evidence="6 7" key="1">
    <citation type="submission" date="2020-02" db="EMBL/GenBank/DDBJ databases">
        <authorList>
            <person name="Li X.-J."/>
            <person name="Han X.-M."/>
        </authorList>
    </citation>
    <scope>NUCLEOTIDE SEQUENCE [LARGE SCALE GENOMIC DNA]</scope>
    <source>
        <strain evidence="6 7">CCTCC AB 2017055</strain>
    </source>
</reference>
<evidence type="ECO:0000259" key="5">
    <source>
        <dbReference type="Pfam" id="PF20257"/>
    </source>
</evidence>
<dbReference type="Pfam" id="PF01887">
    <property type="entry name" value="SAM_HAT_N"/>
    <property type="match status" value="1"/>
</dbReference>
<comment type="caution">
    <text evidence="6">The sequence shown here is derived from an EMBL/GenBank/DDBJ whole genome shotgun (WGS) entry which is preliminary data.</text>
</comment>
<dbReference type="InterPro" id="IPR023228">
    <property type="entry name" value="SAM_OH_AdoTrfase_N_sf"/>
</dbReference>
<gene>
    <name evidence="6" type="ORF">G1H10_16000</name>
</gene>
<dbReference type="InterPro" id="IPR046469">
    <property type="entry name" value="SAM_HAT_N"/>
</dbReference>
<proteinExistence type="inferred from homology"/>
<dbReference type="Pfam" id="PF20257">
    <property type="entry name" value="SAM_HAT_C"/>
    <property type="match status" value="1"/>
</dbReference>
<dbReference type="SUPFAM" id="SSF101852">
    <property type="entry name" value="Bacterial fluorinating enzyme, C-terminal domain"/>
    <property type="match status" value="1"/>
</dbReference>
<evidence type="ECO:0000313" key="7">
    <source>
        <dbReference type="Proteomes" id="UP000475214"/>
    </source>
</evidence>
<evidence type="ECO:0000313" key="6">
    <source>
        <dbReference type="EMBL" id="NEE01677.1"/>
    </source>
</evidence>
<dbReference type="PANTHER" id="PTHR35092:SF1">
    <property type="entry name" value="CHLORINASE MJ1651"/>
    <property type="match status" value="1"/>
</dbReference>
<feature type="domain" description="S-adenosyl-l-methionine hydroxide adenosyltransferase C-terminal" evidence="5">
    <location>
        <begin position="180"/>
        <end position="266"/>
    </location>
</feature>
<evidence type="ECO:0000259" key="4">
    <source>
        <dbReference type="Pfam" id="PF01887"/>
    </source>
</evidence>
<evidence type="ECO:0000256" key="2">
    <source>
        <dbReference type="ARBA" id="ARBA00024035"/>
    </source>
</evidence>
<protein>
    <submittedName>
        <fullName evidence="6">SAM-dependent chlorinase/fluorinase</fullName>
    </submittedName>
</protein>
<name>A0A6L9S9B9_9ACTN</name>
<dbReference type="PANTHER" id="PTHR35092">
    <property type="entry name" value="CHLORINASE MJ1651"/>
    <property type="match status" value="1"/>
</dbReference>
<dbReference type="InterPro" id="IPR002747">
    <property type="entry name" value="SAM_OH_AdoTrfase"/>
</dbReference>
<feature type="domain" description="S-adenosyl-l-methionine hydroxide adenosyltransferase N-terminal" evidence="4">
    <location>
        <begin position="7"/>
        <end position="151"/>
    </location>
</feature>
<dbReference type="RefSeq" id="WP_163739517.1">
    <property type="nucleotide sequence ID" value="NZ_JAAGOA010000010.1"/>
</dbReference>
<dbReference type="Gene3D" id="2.40.30.90">
    <property type="entry name" value="Bacterial fluorinating enzyme like"/>
    <property type="match status" value="1"/>
</dbReference>
<feature type="region of interest" description="Disordered" evidence="3">
    <location>
        <begin position="255"/>
        <end position="274"/>
    </location>
</feature>
<sequence>MRYGWLAFLTDYGYHDGFVAACHGVIARIVPDARVIDVTHAVPPQDVRHGAVVLEQTVPYLPASVIVGVVDPGVGSERRGVALQAGESVLVGPDNGLLVWAADALGGASAAVELTAPEYRLGGDAATFHGRDIFAPAAAHVAAGVPLRALGPAVSVEDLVRLPTPRARARAGVVETEAHLVDHFGNVALAARADHLNEAGLAVGDRVDVTVSGGPVHHDVLLGRIFADVAPGEHLVYVDSHGYLSLATNQGDAASSLGVEPGDDVRVSRSHAHG</sequence>
<organism evidence="6 7">
    <name type="scientific">Phytoactinopolyspora halotolerans</name>
    <dbReference type="NCBI Taxonomy" id="1981512"/>
    <lineage>
        <taxon>Bacteria</taxon>
        <taxon>Bacillati</taxon>
        <taxon>Actinomycetota</taxon>
        <taxon>Actinomycetes</taxon>
        <taxon>Jiangellales</taxon>
        <taxon>Jiangellaceae</taxon>
        <taxon>Phytoactinopolyspora</taxon>
    </lineage>
</organism>
<dbReference type="InterPro" id="IPR023227">
    <property type="entry name" value="SAM_OH_AdoTrfase_C_sf"/>
</dbReference>
<dbReference type="AlphaFoldDB" id="A0A6L9S9B9"/>
<dbReference type="SUPFAM" id="SSF102522">
    <property type="entry name" value="Bacterial fluorinating enzyme, N-terminal domain"/>
    <property type="match status" value="1"/>
</dbReference>
<dbReference type="InterPro" id="IPR046470">
    <property type="entry name" value="SAM_HAT_C"/>
</dbReference>
<dbReference type="EMBL" id="JAAGOA010000010">
    <property type="protein sequence ID" value="NEE01677.1"/>
    <property type="molecule type" value="Genomic_DNA"/>
</dbReference>